<keyword evidence="2" id="KW-0479">Metal-binding</keyword>
<dbReference type="GO" id="GO:0005506">
    <property type="term" value="F:iron ion binding"/>
    <property type="evidence" value="ECO:0007669"/>
    <property type="project" value="InterPro"/>
</dbReference>
<dbReference type="InterPro" id="IPR001128">
    <property type="entry name" value="Cyt_P450"/>
</dbReference>
<organism evidence="4 5">
    <name type="scientific">Coptis chinensis</name>
    <dbReference type="NCBI Taxonomy" id="261450"/>
    <lineage>
        <taxon>Eukaryota</taxon>
        <taxon>Viridiplantae</taxon>
        <taxon>Streptophyta</taxon>
        <taxon>Embryophyta</taxon>
        <taxon>Tracheophyta</taxon>
        <taxon>Spermatophyta</taxon>
        <taxon>Magnoliopsida</taxon>
        <taxon>Ranunculales</taxon>
        <taxon>Ranunculaceae</taxon>
        <taxon>Coptidoideae</taxon>
        <taxon>Coptis</taxon>
    </lineage>
</organism>
<comment type="caution">
    <text evidence="4">The sequence shown here is derived from an EMBL/GenBank/DDBJ whole genome shotgun (WGS) entry which is preliminary data.</text>
</comment>
<dbReference type="Pfam" id="PF00067">
    <property type="entry name" value="p450"/>
    <property type="match status" value="1"/>
</dbReference>
<dbReference type="GO" id="GO:0020037">
    <property type="term" value="F:heme binding"/>
    <property type="evidence" value="ECO:0007669"/>
    <property type="project" value="InterPro"/>
</dbReference>
<name>A0A835LSB1_9MAGN</name>
<dbReference type="GO" id="GO:0044550">
    <property type="term" value="P:secondary metabolite biosynthetic process"/>
    <property type="evidence" value="ECO:0007669"/>
    <property type="project" value="UniProtKB-ARBA"/>
</dbReference>
<keyword evidence="5" id="KW-1185">Reference proteome</keyword>
<protein>
    <recommendedName>
        <fullName evidence="6">Cytochrome P450</fullName>
    </recommendedName>
</protein>
<dbReference type="GO" id="GO:0004497">
    <property type="term" value="F:monooxygenase activity"/>
    <property type="evidence" value="ECO:0007669"/>
    <property type="project" value="InterPro"/>
</dbReference>
<evidence type="ECO:0000256" key="3">
    <source>
        <dbReference type="ARBA" id="ARBA00023004"/>
    </source>
</evidence>
<reference evidence="4 5" key="1">
    <citation type="submission" date="2020-10" db="EMBL/GenBank/DDBJ databases">
        <title>The Coptis chinensis genome and diversification of protoberbering-type alkaloids.</title>
        <authorList>
            <person name="Wang B."/>
            <person name="Shu S."/>
            <person name="Song C."/>
            <person name="Liu Y."/>
        </authorList>
    </citation>
    <scope>NUCLEOTIDE SEQUENCE [LARGE SCALE GENOMIC DNA]</scope>
    <source>
        <strain evidence="4">HL-2020</strain>
        <tissue evidence="4">Leaf</tissue>
    </source>
</reference>
<evidence type="ECO:0000313" key="5">
    <source>
        <dbReference type="Proteomes" id="UP000631114"/>
    </source>
</evidence>
<dbReference type="PANTHER" id="PTHR47955">
    <property type="entry name" value="CYTOCHROME P450 FAMILY 71 PROTEIN"/>
    <property type="match status" value="1"/>
</dbReference>
<evidence type="ECO:0000313" key="4">
    <source>
        <dbReference type="EMBL" id="KAF9603037.1"/>
    </source>
</evidence>
<proteinExistence type="inferred from homology"/>
<dbReference type="AlphaFoldDB" id="A0A835LSB1"/>
<gene>
    <name evidence="4" type="ORF">IFM89_033762</name>
</gene>
<evidence type="ECO:0008006" key="6">
    <source>
        <dbReference type="Google" id="ProtNLM"/>
    </source>
</evidence>
<dbReference type="PANTHER" id="PTHR47955:SF15">
    <property type="entry name" value="CYTOCHROME P450 71A2-LIKE"/>
    <property type="match status" value="1"/>
</dbReference>
<dbReference type="SUPFAM" id="SSF48264">
    <property type="entry name" value="Cytochrome P450"/>
    <property type="match status" value="1"/>
</dbReference>
<evidence type="ECO:0000256" key="1">
    <source>
        <dbReference type="ARBA" id="ARBA00010617"/>
    </source>
</evidence>
<dbReference type="InterPro" id="IPR036396">
    <property type="entry name" value="Cyt_P450_sf"/>
</dbReference>
<accession>A0A835LSB1</accession>
<dbReference type="Gene3D" id="1.10.630.10">
    <property type="entry name" value="Cytochrome P450"/>
    <property type="match status" value="1"/>
</dbReference>
<evidence type="ECO:0000256" key="2">
    <source>
        <dbReference type="ARBA" id="ARBA00022723"/>
    </source>
</evidence>
<keyword evidence="3" id="KW-0408">Iron</keyword>
<dbReference type="EMBL" id="JADFTS010000006">
    <property type="protein sequence ID" value="KAF9603037.1"/>
    <property type="molecule type" value="Genomic_DNA"/>
</dbReference>
<dbReference type="GO" id="GO:0016705">
    <property type="term" value="F:oxidoreductase activity, acting on paired donors, with incorporation or reduction of molecular oxygen"/>
    <property type="evidence" value="ECO:0007669"/>
    <property type="project" value="InterPro"/>
</dbReference>
<sequence>MFGVFSVENMFPSLGWIDVLTGLHKRMKRAREAIHHFLDEDMFVAGTDTPTLEWVMVELVIHPNVIKQIKEEVRPVVGTNSEVDEDEMAKMDYL</sequence>
<dbReference type="OrthoDB" id="2789670at2759"/>
<dbReference type="Proteomes" id="UP000631114">
    <property type="component" value="Unassembled WGS sequence"/>
</dbReference>
<comment type="similarity">
    <text evidence="1">Belongs to the cytochrome P450 family.</text>
</comment>